<organism evidence="1 2">
    <name type="scientific">Candidatus Clostridium eludens</name>
    <dbReference type="NCBI Taxonomy" id="3381663"/>
    <lineage>
        <taxon>Bacteria</taxon>
        <taxon>Bacillati</taxon>
        <taxon>Bacillota</taxon>
        <taxon>Clostridia</taxon>
        <taxon>Eubacteriales</taxon>
        <taxon>Clostridiaceae</taxon>
        <taxon>Clostridium</taxon>
    </lineage>
</organism>
<accession>A0ABW8ST85</accession>
<dbReference type="RefSeq" id="WP_406794606.1">
    <property type="nucleotide sequence ID" value="NZ_JBJHZX010000064.1"/>
</dbReference>
<reference evidence="1 2" key="1">
    <citation type="submission" date="2024-11" db="EMBL/GenBank/DDBJ databases">
        <authorList>
            <person name="Heng Y.C."/>
            <person name="Lim A.C.H."/>
            <person name="Lee J.K.Y."/>
            <person name="Kittelmann S."/>
        </authorList>
    </citation>
    <scope>NUCLEOTIDE SEQUENCE [LARGE SCALE GENOMIC DNA]</scope>
    <source>
        <strain evidence="1 2">WILCCON 0269</strain>
    </source>
</reference>
<dbReference type="EMBL" id="JBJHZX010000064">
    <property type="protein sequence ID" value="MFL0198496.1"/>
    <property type="molecule type" value="Genomic_DNA"/>
</dbReference>
<dbReference type="Proteomes" id="UP001623660">
    <property type="component" value="Unassembled WGS sequence"/>
</dbReference>
<evidence type="ECO:0000313" key="2">
    <source>
        <dbReference type="Proteomes" id="UP001623660"/>
    </source>
</evidence>
<gene>
    <name evidence="1" type="ORF">ACJDU8_23480</name>
</gene>
<evidence type="ECO:0008006" key="3">
    <source>
        <dbReference type="Google" id="ProtNLM"/>
    </source>
</evidence>
<name>A0ABW8ST85_9CLOT</name>
<evidence type="ECO:0000313" key="1">
    <source>
        <dbReference type="EMBL" id="MFL0198496.1"/>
    </source>
</evidence>
<keyword evidence="2" id="KW-1185">Reference proteome</keyword>
<protein>
    <recommendedName>
        <fullName evidence="3">Lipoprotein</fullName>
    </recommendedName>
</protein>
<comment type="caution">
    <text evidence="1">The sequence shown here is derived from an EMBL/GenBank/DDBJ whole genome shotgun (WGS) entry which is preliminary data.</text>
</comment>
<sequence length="159" mass="17637">MKKRLLLIITTLFIIINLVGCGTSTVKNKVENAPNQAKNDLMKLPNDLQADMGTGSFYISTSSGTSKNGATPIIYTKKDTQVEQLELNTSGFNGKNLSYIFVDSALNTKHQLSDSKLNINLKGNELTVGKHRVDIVQFNNKTNDKVITHKVAYYEIKTK</sequence>
<proteinExistence type="predicted"/>